<keyword evidence="1" id="KW-0449">Lipoprotein</keyword>
<accession>A0A8S5LL98</accession>
<reference evidence="1" key="1">
    <citation type="journal article" date="2021" name="Proc. Natl. Acad. Sci. U.S.A.">
        <title>A Catalog of Tens of Thousands of Viruses from Human Metagenomes Reveals Hidden Associations with Chronic Diseases.</title>
        <authorList>
            <person name="Tisza M.J."/>
            <person name="Buck C.B."/>
        </authorList>
    </citation>
    <scope>NUCLEOTIDE SEQUENCE</scope>
    <source>
        <strain evidence="1">Ctvod4</strain>
    </source>
</reference>
<evidence type="ECO:0000313" key="1">
    <source>
        <dbReference type="EMBL" id="DAD70616.1"/>
    </source>
</evidence>
<sequence>MKKILFYFVICSFFISNAQEYKSRITIDTDTISLKSLGLKGKVSSVSDFSFVAIEKNGSIIKGAEIESSPDDKKLKWDNSLYWDRNILSGFWTIKYKYYFDIKGRNTQKEEYRSSKAKNPYTTYNYIYSNGRLSEVKEKIIFVEGNITLDTKYTYEDKRVKQIDTYRNYEMWKRTLFEYEEGNLKSVKIFDSDADLSEMYVYEYNGKILLSARIVKMEYYEEEEKGHIKSEEIIKFDNQGNEVYRYSKYLIEDTYYINEFNTEYNSLGKKNKSVWEWYKYKDGNKFDTHINIYKYIYDDKNRIKEVYSCKKDETPFNITKYEYSEDTIIEENLSTEDNETSKETYFKGLLIKKKEPNGDVFEYKYTFDSKENWVKVIEYKNTIPIKMRVREIKYHINK</sequence>
<dbReference type="EMBL" id="BK015869">
    <property type="protein sequence ID" value="DAD70616.1"/>
    <property type="molecule type" value="Genomic_DNA"/>
</dbReference>
<organism evidence="1">
    <name type="scientific">Siphoviridae sp. ctvod4</name>
    <dbReference type="NCBI Taxonomy" id="2827595"/>
    <lineage>
        <taxon>Viruses</taxon>
        <taxon>Duplodnaviria</taxon>
        <taxon>Heunggongvirae</taxon>
        <taxon>Uroviricota</taxon>
        <taxon>Caudoviricetes</taxon>
    </lineage>
</organism>
<proteinExistence type="predicted"/>
<protein>
    <submittedName>
        <fullName evidence="1">Prokaryotic membrane lipoprotein lipid attachment site</fullName>
    </submittedName>
</protein>
<name>A0A8S5LL98_9CAUD</name>